<keyword evidence="3" id="KW-0808">Transferase</keyword>
<protein>
    <recommendedName>
        <fullName evidence="1">site-specific DNA-methyltransferase (adenine-specific)</fullName>
        <ecNumber evidence="1">2.1.1.72</ecNumber>
    </recommendedName>
</protein>
<evidence type="ECO:0000313" key="8">
    <source>
        <dbReference type="Proteomes" id="UP000198755"/>
    </source>
</evidence>
<dbReference type="AlphaFoldDB" id="A0A1I3YF43"/>
<proteinExistence type="predicted"/>
<dbReference type="STRING" id="1612308.SAMN05444581_105230"/>
<name>A0A1I3YF43_9HYPH</name>
<reference evidence="7 8" key="1">
    <citation type="submission" date="2016-10" db="EMBL/GenBank/DDBJ databases">
        <authorList>
            <person name="de Groot N.N."/>
        </authorList>
    </citation>
    <scope>NUCLEOTIDE SEQUENCE [LARGE SCALE GENOMIC DNA]</scope>
    <source>
        <strain evidence="7 8">NE2</strain>
    </source>
</reference>
<evidence type="ECO:0000256" key="3">
    <source>
        <dbReference type="ARBA" id="ARBA00022679"/>
    </source>
</evidence>
<keyword evidence="8" id="KW-1185">Reference proteome</keyword>
<feature type="compositionally biased region" description="Basic residues" evidence="5">
    <location>
        <begin position="116"/>
        <end position="125"/>
    </location>
</feature>
<dbReference type="EC" id="2.1.1.72" evidence="1"/>
<dbReference type="GO" id="GO:0009007">
    <property type="term" value="F:site-specific DNA-methyltransferase (adenine-specific) activity"/>
    <property type="evidence" value="ECO:0007669"/>
    <property type="project" value="UniProtKB-EC"/>
</dbReference>
<keyword evidence="2 7" id="KW-0489">Methyltransferase</keyword>
<dbReference type="InterPro" id="IPR002941">
    <property type="entry name" value="DNA_methylase_N4/N6"/>
</dbReference>
<dbReference type="SUPFAM" id="SSF53335">
    <property type="entry name" value="S-adenosyl-L-methionine-dependent methyltransferases"/>
    <property type="match status" value="1"/>
</dbReference>
<dbReference type="GO" id="GO:0032259">
    <property type="term" value="P:methylation"/>
    <property type="evidence" value="ECO:0007669"/>
    <property type="project" value="UniProtKB-KW"/>
</dbReference>
<sequence length="143" mass="15257">MITDAIKDVSRRGAIVLDLFGGSGSTLIAAHKTGRRARLCELDPIYCDRILSRWENFAKDEAELVVCRRIRQAWNGVALDDDGAPLDPSVGPSATQSDGDTEAGSPGAEANGLAHDHRRLKRARSQGRPATAAPLRALSPSQG</sequence>
<dbReference type="GO" id="GO:0008170">
    <property type="term" value="F:N-methyltransferase activity"/>
    <property type="evidence" value="ECO:0007669"/>
    <property type="project" value="InterPro"/>
</dbReference>
<dbReference type="InterPro" id="IPR029063">
    <property type="entry name" value="SAM-dependent_MTases_sf"/>
</dbReference>
<evidence type="ECO:0000256" key="5">
    <source>
        <dbReference type="SAM" id="MobiDB-lite"/>
    </source>
</evidence>
<dbReference type="EMBL" id="FOSN01000005">
    <property type="protein sequence ID" value="SFK30400.1"/>
    <property type="molecule type" value="Genomic_DNA"/>
</dbReference>
<feature type="domain" description="DNA methylase N-4/N-6" evidence="6">
    <location>
        <begin position="1"/>
        <end position="49"/>
    </location>
</feature>
<dbReference type="Pfam" id="PF01555">
    <property type="entry name" value="N6_N4_Mtase"/>
    <property type="match status" value="1"/>
</dbReference>
<accession>A0A1I3YF43</accession>
<dbReference type="GO" id="GO:0003677">
    <property type="term" value="F:DNA binding"/>
    <property type="evidence" value="ECO:0007669"/>
    <property type="project" value="InterPro"/>
</dbReference>
<organism evidence="7 8">
    <name type="scientific">Methylocapsa palsarum</name>
    <dbReference type="NCBI Taxonomy" id="1612308"/>
    <lineage>
        <taxon>Bacteria</taxon>
        <taxon>Pseudomonadati</taxon>
        <taxon>Pseudomonadota</taxon>
        <taxon>Alphaproteobacteria</taxon>
        <taxon>Hyphomicrobiales</taxon>
        <taxon>Beijerinckiaceae</taxon>
        <taxon>Methylocapsa</taxon>
    </lineage>
</organism>
<evidence type="ECO:0000313" key="7">
    <source>
        <dbReference type="EMBL" id="SFK30400.1"/>
    </source>
</evidence>
<evidence type="ECO:0000256" key="4">
    <source>
        <dbReference type="ARBA" id="ARBA00047942"/>
    </source>
</evidence>
<evidence type="ECO:0000256" key="2">
    <source>
        <dbReference type="ARBA" id="ARBA00022603"/>
    </source>
</evidence>
<evidence type="ECO:0000256" key="1">
    <source>
        <dbReference type="ARBA" id="ARBA00011900"/>
    </source>
</evidence>
<gene>
    <name evidence="7" type="ORF">SAMN05444581_105230</name>
</gene>
<dbReference type="Proteomes" id="UP000198755">
    <property type="component" value="Unassembled WGS sequence"/>
</dbReference>
<evidence type="ECO:0000259" key="6">
    <source>
        <dbReference type="Pfam" id="PF01555"/>
    </source>
</evidence>
<dbReference type="Gene3D" id="3.40.50.150">
    <property type="entry name" value="Vaccinia Virus protein VP39"/>
    <property type="match status" value="1"/>
</dbReference>
<comment type="catalytic activity">
    <reaction evidence="4">
        <text>a 2'-deoxyadenosine in DNA + S-adenosyl-L-methionine = an N(6)-methyl-2'-deoxyadenosine in DNA + S-adenosyl-L-homocysteine + H(+)</text>
        <dbReference type="Rhea" id="RHEA:15197"/>
        <dbReference type="Rhea" id="RHEA-COMP:12418"/>
        <dbReference type="Rhea" id="RHEA-COMP:12419"/>
        <dbReference type="ChEBI" id="CHEBI:15378"/>
        <dbReference type="ChEBI" id="CHEBI:57856"/>
        <dbReference type="ChEBI" id="CHEBI:59789"/>
        <dbReference type="ChEBI" id="CHEBI:90615"/>
        <dbReference type="ChEBI" id="CHEBI:90616"/>
        <dbReference type="EC" id="2.1.1.72"/>
    </reaction>
</comment>
<feature type="region of interest" description="Disordered" evidence="5">
    <location>
        <begin position="78"/>
        <end position="143"/>
    </location>
</feature>